<organism evidence="2 3">
    <name type="scientific">Pyrenophora seminiperda CCB06</name>
    <dbReference type="NCBI Taxonomy" id="1302712"/>
    <lineage>
        <taxon>Eukaryota</taxon>
        <taxon>Fungi</taxon>
        <taxon>Dikarya</taxon>
        <taxon>Ascomycota</taxon>
        <taxon>Pezizomycotina</taxon>
        <taxon>Dothideomycetes</taxon>
        <taxon>Pleosporomycetidae</taxon>
        <taxon>Pleosporales</taxon>
        <taxon>Pleosporineae</taxon>
        <taxon>Pleosporaceae</taxon>
        <taxon>Pyrenophora</taxon>
    </lineage>
</organism>
<dbReference type="PANTHER" id="PTHR33112">
    <property type="entry name" value="DOMAIN PROTEIN, PUTATIVE-RELATED"/>
    <property type="match status" value="1"/>
</dbReference>
<gene>
    <name evidence="2" type="ORF">GMOD_00004514</name>
</gene>
<evidence type="ECO:0000313" key="2">
    <source>
        <dbReference type="EMBL" id="RMZ68292.1"/>
    </source>
</evidence>
<reference evidence="2 3" key="1">
    <citation type="journal article" date="2014" name="PLoS ONE">
        <title>De novo Genome Assembly of the Fungal Plant Pathogen Pyrenophora semeniperda.</title>
        <authorList>
            <person name="Soliai M.M."/>
            <person name="Meyer S.E."/>
            <person name="Udall J.A."/>
            <person name="Elzinga D.E."/>
            <person name="Hermansen R.A."/>
            <person name="Bodily P.M."/>
            <person name="Hart A.A."/>
            <person name="Coleman C.E."/>
        </authorList>
    </citation>
    <scope>NUCLEOTIDE SEQUENCE [LARGE SCALE GENOMIC DNA]</scope>
    <source>
        <strain evidence="2 3">CCB06</strain>
        <tissue evidence="2">Mycelium</tissue>
    </source>
</reference>
<accession>A0A3M7M1F7</accession>
<proteinExistence type="predicted"/>
<protein>
    <submittedName>
        <fullName evidence="2">Heterokaryon incompatibility</fullName>
    </submittedName>
</protein>
<evidence type="ECO:0000313" key="3">
    <source>
        <dbReference type="Proteomes" id="UP000265663"/>
    </source>
</evidence>
<feature type="domain" description="Heterokaryon incompatibility" evidence="1">
    <location>
        <begin position="33"/>
        <end position="142"/>
    </location>
</feature>
<dbReference type="Pfam" id="PF06985">
    <property type="entry name" value="HET"/>
    <property type="match status" value="1"/>
</dbReference>
<dbReference type="EMBL" id="KE747814">
    <property type="protein sequence ID" value="RMZ68292.1"/>
    <property type="molecule type" value="Genomic_DNA"/>
</dbReference>
<dbReference type="AlphaFoldDB" id="A0A3M7M1F7"/>
<dbReference type="OrthoDB" id="5362512at2759"/>
<keyword evidence="3" id="KW-1185">Reference proteome</keyword>
<dbReference type="InterPro" id="IPR010730">
    <property type="entry name" value="HET"/>
</dbReference>
<evidence type="ECO:0000259" key="1">
    <source>
        <dbReference type="Pfam" id="PF06985"/>
    </source>
</evidence>
<name>A0A3M7M1F7_9PLEO</name>
<dbReference type="Proteomes" id="UP000265663">
    <property type="component" value="Unassembled WGS sequence"/>
</dbReference>
<sequence length="664" mass="75328">MRQYTDVYVKLVETKDWPDKEGHKTPGHPNVHYVTLSHCWGKNVSHEYKLTSENLATFRDTGIQLRNMPKTFRHAIEFAARLPFVGFIWIDSLCIKQGANELEDWLQQSANMHKVYSETFLNISATASSNSDGGLFFERRPELLLENEIVLNIEGLPGAHKLVQKPIETSAAVPSGHREQNFLYLLKSYVLLHVLVFIRHLHTVLLEHQERRSKSIVKPQTTPDHLNENSSIPILGRESTFVTKESAGFGETEQARPSTNNLRRCLILDTSFWTSRVDQAPVNTRGWVLQERLMASRVLHFCRDQVAWECGEFDAAEEQPQGMQNLQLTADGIVEESSRLKGLNVHVDGKRLRRIRLKECDDPDLHLQPQIYAFELWRRIVEVYSRTAITNPTDKLIALSGLARWMASRIGTADEPVAYVAGLWKLHLASQLLWRVEPVFREVDGTFEHPSTAPDVYRAPSFSWASIDAERGHGITYADTTDQDLFIKVESVSVTPRPESDEYGILNSAHLILHGKLRRAHLYPLGAAKGKGRFGWRFLGRGEALDNEEHTNVYLDCPARDALPEEHRDGIFGLDKGVYVVPAAKGERTASEKSKYVTCLLLQLVRGNEPGPAFRRIGLTKLSPWADSVALHDYKMLDVYGSDVDMPHYQGYDAETGMHRILIV</sequence>
<dbReference type="PANTHER" id="PTHR33112:SF10">
    <property type="entry name" value="TOL"/>
    <property type="match status" value="1"/>
</dbReference>